<gene>
    <name evidence="1" type="ORF">BJ095_10958</name>
</gene>
<sequence>MGKDLLKELESKRQLMIQTGIEYGLQNPRTIRISKELDRLMNEYDVVFASEDKQLEKNDEYNYI</sequence>
<keyword evidence="2" id="KW-1185">Reference proteome</keyword>
<dbReference type="Proteomes" id="UP000247416">
    <property type="component" value="Unassembled WGS sequence"/>
</dbReference>
<dbReference type="Pfam" id="PF09388">
    <property type="entry name" value="SpoOE-like"/>
    <property type="match status" value="1"/>
</dbReference>
<comment type="caution">
    <text evidence="1">The sequence shown here is derived from an EMBL/GenBank/DDBJ whole genome shotgun (WGS) entry which is preliminary data.</text>
</comment>
<proteinExistence type="predicted"/>
<accession>A0A318TTU8</accession>
<reference evidence="1 2" key="1">
    <citation type="submission" date="2018-06" db="EMBL/GenBank/DDBJ databases">
        <title>Genomic Encyclopedia of Archaeal and Bacterial Type Strains, Phase II (KMG-II): from individual species to whole genera.</title>
        <authorList>
            <person name="Goeker M."/>
        </authorList>
    </citation>
    <scope>NUCLEOTIDE SEQUENCE [LARGE SCALE GENOMIC DNA]</scope>
    <source>
        <strain evidence="1 2">KACC 16626</strain>
    </source>
</reference>
<dbReference type="OrthoDB" id="2738512at2"/>
<dbReference type="InterPro" id="IPR037208">
    <property type="entry name" value="Spo0E-like_sf"/>
</dbReference>
<dbReference type="GO" id="GO:0046983">
    <property type="term" value="F:protein dimerization activity"/>
    <property type="evidence" value="ECO:0007669"/>
    <property type="project" value="InterPro"/>
</dbReference>
<dbReference type="InterPro" id="IPR018540">
    <property type="entry name" value="Spo0E-like"/>
</dbReference>
<dbReference type="AlphaFoldDB" id="A0A318TTU8"/>
<dbReference type="Gene3D" id="4.10.280.10">
    <property type="entry name" value="Helix-loop-helix DNA-binding domain"/>
    <property type="match status" value="1"/>
</dbReference>
<dbReference type="EMBL" id="QJTJ01000009">
    <property type="protein sequence ID" value="PYF06488.1"/>
    <property type="molecule type" value="Genomic_DNA"/>
</dbReference>
<protein>
    <submittedName>
        <fullName evidence="1">Spo0E like sporulation regulatory protein</fullName>
    </submittedName>
</protein>
<dbReference type="GO" id="GO:0043937">
    <property type="term" value="P:regulation of sporulation"/>
    <property type="evidence" value="ECO:0007669"/>
    <property type="project" value="InterPro"/>
</dbReference>
<name>A0A318TTU8_9BACL</name>
<organism evidence="1 2">
    <name type="scientific">Ureibacillus chungkukjangi</name>
    <dbReference type="NCBI Taxonomy" id="1202712"/>
    <lineage>
        <taxon>Bacteria</taxon>
        <taxon>Bacillati</taxon>
        <taxon>Bacillota</taxon>
        <taxon>Bacilli</taxon>
        <taxon>Bacillales</taxon>
        <taxon>Caryophanaceae</taxon>
        <taxon>Ureibacillus</taxon>
    </lineage>
</organism>
<dbReference type="SUPFAM" id="SSF140500">
    <property type="entry name" value="BAS1536-like"/>
    <property type="match status" value="1"/>
</dbReference>
<evidence type="ECO:0000313" key="1">
    <source>
        <dbReference type="EMBL" id="PYF06488.1"/>
    </source>
</evidence>
<dbReference type="RefSeq" id="WP_107934975.1">
    <property type="nucleotide sequence ID" value="NZ_PYWJ01000013.1"/>
</dbReference>
<evidence type="ECO:0000313" key="2">
    <source>
        <dbReference type="Proteomes" id="UP000247416"/>
    </source>
</evidence>
<dbReference type="InterPro" id="IPR036638">
    <property type="entry name" value="HLH_DNA-bd_sf"/>
</dbReference>